<proteinExistence type="predicted"/>
<evidence type="ECO:0000313" key="1">
    <source>
        <dbReference type="EMBL" id="OGZ45933.1"/>
    </source>
</evidence>
<reference evidence="1 2" key="1">
    <citation type="journal article" date="2016" name="Nat. Commun.">
        <title>Thousands of microbial genomes shed light on interconnected biogeochemical processes in an aquifer system.</title>
        <authorList>
            <person name="Anantharaman K."/>
            <person name="Brown C.T."/>
            <person name="Hug L.A."/>
            <person name="Sharon I."/>
            <person name="Castelle C.J."/>
            <person name="Probst A.J."/>
            <person name="Thomas B.C."/>
            <person name="Singh A."/>
            <person name="Wilkins M.J."/>
            <person name="Karaoz U."/>
            <person name="Brodie E.L."/>
            <person name="Williams K.H."/>
            <person name="Hubbard S.S."/>
            <person name="Banfield J.F."/>
        </authorList>
    </citation>
    <scope>NUCLEOTIDE SEQUENCE [LARGE SCALE GENOMIC DNA]</scope>
</reference>
<dbReference type="Proteomes" id="UP000176576">
    <property type="component" value="Unassembled WGS sequence"/>
</dbReference>
<accession>A0A1G2G6W8</accession>
<gene>
    <name evidence="1" type="ORF">A3J54_02915</name>
</gene>
<sequence>MNTVNLTALRSLRAEYDFLMDFMRKNPMPPDDPGLAIYLYEDHEFAFVKGARVPTTKSRTFWKEAPPAFYRGGVNGFIKTAEGLLVLSDERMSWVKPFPAGLAHLDEGEDLMLTFHREFGEEVSVFALDRSAYFVPRGSKAKFNGGEIGITLANEQPTEFGELNVLGCFVNEKERILELHVEWDISALSVPYSVILTEDWFQGGWPGIPVSVLSPETGKLVGVFAGQQGFVPIDWIHHPSVANYLGPKYYRKGNF</sequence>
<protein>
    <submittedName>
        <fullName evidence="1">Uncharacterized protein</fullName>
    </submittedName>
</protein>
<comment type="caution">
    <text evidence="1">The sequence shown here is derived from an EMBL/GenBank/DDBJ whole genome shotgun (WGS) entry which is preliminary data.</text>
</comment>
<dbReference type="STRING" id="1802117.A3J54_02915"/>
<evidence type="ECO:0000313" key="2">
    <source>
        <dbReference type="Proteomes" id="UP000176576"/>
    </source>
</evidence>
<name>A0A1G2G6W8_9BACT</name>
<dbReference type="AlphaFoldDB" id="A0A1G2G6W8"/>
<dbReference type="EMBL" id="MHNN01000018">
    <property type="protein sequence ID" value="OGZ45933.1"/>
    <property type="molecule type" value="Genomic_DNA"/>
</dbReference>
<organism evidence="1 2">
    <name type="scientific">Candidatus Ryanbacteria bacterium RIFCSPHIGHO2_02_FULL_45_13b</name>
    <dbReference type="NCBI Taxonomy" id="1802117"/>
    <lineage>
        <taxon>Bacteria</taxon>
        <taxon>Candidatus Ryaniibacteriota</taxon>
    </lineage>
</organism>